<evidence type="ECO:0000313" key="3">
    <source>
        <dbReference type="Proteomes" id="UP000824083"/>
    </source>
</evidence>
<dbReference type="Proteomes" id="UP000824083">
    <property type="component" value="Unassembled WGS sequence"/>
</dbReference>
<comment type="caution">
    <text evidence="2">The sequence shown here is derived from an EMBL/GenBank/DDBJ whole genome shotgun (WGS) entry which is preliminary data.</text>
</comment>
<accession>A0A9D1IKH9</accession>
<reference evidence="2" key="1">
    <citation type="submission" date="2020-10" db="EMBL/GenBank/DDBJ databases">
        <authorList>
            <person name="Gilroy R."/>
        </authorList>
    </citation>
    <scope>NUCLEOTIDE SEQUENCE</scope>
    <source>
        <strain evidence="2">7463</strain>
    </source>
</reference>
<evidence type="ECO:0000313" key="2">
    <source>
        <dbReference type="EMBL" id="HIU37747.1"/>
    </source>
</evidence>
<gene>
    <name evidence="2" type="ORF">IAC56_05680</name>
</gene>
<organism evidence="2 3">
    <name type="scientific">Candidatus Aphodousia faecigallinarum</name>
    <dbReference type="NCBI Taxonomy" id="2840677"/>
    <lineage>
        <taxon>Bacteria</taxon>
        <taxon>Pseudomonadati</taxon>
        <taxon>Pseudomonadota</taxon>
        <taxon>Betaproteobacteria</taxon>
        <taxon>Burkholderiales</taxon>
        <taxon>Sutterellaceae</taxon>
        <taxon>Sutterellaceae incertae sedis</taxon>
        <taxon>Candidatus Aphodousia</taxon>
    </lineage>
</organism>
<name>A0A9D1IKH9_9BURK</name>
<sequence length="126" mass="14923">MDIEAERVNSEVAYKEIISDSRSFAKGYHYTQTRSYEPVSVEHSIYYAYLKFEGQRKRRKFILDEEIVNKIYLIQQDKEFIGKYEPTYHPTPEEIQKQIQDSNNRMLGWIFIVGMVILIFSLIGAS</sequence>
<keyword evidence="1" id="KW-0472">Membrane</keyword>
<dbReference type="AlphaFoldDB" id="A0A9D1IKH9"/>
<dbReference type="EMBL" id="DVMY01000087">
    <property type="protein sequence ID" value="HIU37747.1"/>
    <property type="molecule type" value="Genomic_DNA"/>
</dbReference>
<feature type="transmembrane region" description="Helical" evidence="1">
    <location>
        <begin position="106"/>
        <end position="125"/>
    </location>
</feature>
<proteinExistence type="predicted"/>
<keyword evidence="1" id="KW-0812">Transmembrane</keyword>
<evidence type="ECO:0000256" key="1">
    <source>
        <dbReference type="SAM" id="Phobius"/>
    </source>
</evidence>
<keyword evidence="1" id="KW-1133">Transmembrane helix</keyword>
<protein>
    <submittedName>
        <fullName evidence="2">Uncharacterized protein</fullName>
    </submittedName>
</protein>
<reference evidence="2" key="2">
    <citation type="journal article" date="2021" name="PeerJ">
        <title>Extensive microbial diversity within the chicken gut microbiome revealed by metagenomics and culture.</title>
        <authorList>
            <person name="Gilroy R."/>
            <person name="Ravi A."/>
            <person name="Getino M."/>
            <person name="Pursley I."/>
            <person name="Horton D.L."/>
            <person name="Alikhan N.F."/>
            <person name="Baker D."/>
            <person name="Gharbi K."/>
            <person name="Hall N."/>
            <person name="Watson M."/>
            <person name="Adriaenssens E.M."/>
            <person name="Foster-Nyarko E."/>
            <person name="Jarju S."/>
            <person name="Secka A."/>
            <person name="Antonio M."/>
            <person name="Oren A."/>
            <person name="Chaudhuri R.R."/>
            <person name="La Ragione R."/>
            <person name="Hildebrand F."/>
            <person name="Pallen M.J."/>
        </authorList>
    </citation>
    <scope>NUCLEOTIDE SEQUENCE</scope>
    <source>
        <strain evidence="2">7463</strain>
    </source>
</reference>